<dbReference type="RefSeq" id="WP_163154941.1">
    <property type="nucleotide sequence ID" value="NZ_VKHP01000060.1"/>
</dbReference>
<organism evidence="9 10">
    <name type="scientific">Bradyrhizobium uaiense</name>
    <dbReference type="NCBI Taxonomy" id="2594946"/>
    <lineage>
        <taxon>Bacteria</taxon>
        <taxon>Pseudomonadati</taxon>
        <taxon>Pseudomonadota</taxon>
        <taxon>Alphaproteobacteria</taxon>
        <taxon>Hyphomicrobiales</taxon>
        <taxon>Nitrobacteraceae</taxon>
        <taxon>Bradyrhizobium</taxon>
    </lineage>
</organism>
<feature type="transmembrane region" description="Helical" evidence="7">
    <location>
        <begin position="121"/>
        <end position="142"/>
    </location>
</feature>
<evidence type="ECO:0000256" key="2">
    <source>
        <dbReference type="ARBA" id="ARBA00010992"/>
    </source>
</evidence>
<dbReference type="AlphaFoldDB" id="A0A6P1BIN3"/>
<dbReference type="InterPro" id="IPR005828">
    <property type="entry name" value="MFS_sugar_transport-like"/>
</dbReference>
<dbReference type="GO" id="GO:0022857">
    <property type="term" value="F:transmembrane transporter activity"/>
    <property type="evidence" value="ECO:0007669"/>
    <property type="project" value="InterPro"/>
</dbReference>
<feature type="transmembrane region" description="Helical" evidence="7">
    <location>
        <begin position="388"/>
        <end position="413"/>
    </location>
</feature>
<evidence type="ECO:0000256" key="5">
    <source>
        <dbReference type="ARBA" id="ARBA00022989"/>
    </source>
</evidence>
<feature type="transmembrane region" description="Helical" evidence="7">
    <location>
        <begin position="260"/>
        <end position="282"/>
    </location>
</feature>
<evidence type="ECO:0000256" key="4">
    <source>
        <dbReference type="ARBA" id="ARBA00022692"/>
    </source>
</evidence>
<gene>
    <name evidence="9" type="ORF">FNJ47_16965</name>
</gene>
<keyword evidence="3" id="KW-0813">Transport</keyword>
<evidence type="ECO:0000256" key="6">
    <source>
        <dbReference type="ARBA" id="ARBA00023136"/>
    </source>
</evidence>
<dbReference type="CDD" id="cd17316">
    <property type="entry name" value="MFS_SV2_like"/>
    <property type="match status" value="1"/>
</dbReference>
<reference evidence="9 10" key="1">
    <citation type="journal article" date="2020" name="Arch. Microbiol.">
        <title>Bradyrhizobium uaiense sp. nov., a new highly efficient cowpea symbiont.</title>
        <authorList>
            <person name="Cabral Michel D."/>
            <person name="Azarias Guimaraes A."/>
            <person name="Martins da Costa E."/>
            <person name="Soares de Carvalho T."/>
            <person name="Balsanelli E."/>
            <person name="Willems A."/>
            <person name="Maltempi de Souza E."/>
            <person name="de Souza Moreira F.M."/>
        </authorList>
    </citation>
    <scope>NUCLEOTIDE SEQUENCE [LARGE SCALE GENOMIC DNA]</scope>
    <source>
        <strain evidence="9 10">UFLA 03-164</strain>
    </source>
</reference>
<name>A0A6P1BIN3_9BRAD</name>
<dbReference type="Proteomes" id="UP000468531">
    <property type="component" value="Unassembled WGS sequence"/>
</dbReference>
<evidence type="ECO:0000256" key="7">
    <source>
        <dbReference type="SAM" id="Phobius"/>
    </source>
</evidence>
<keyword evidence="6 7" id="KW-0472">Membrane</keyword>
<dbReference type="PROSITE" id="PS50850">
    <property type="entry name" value="MFS"/>
    <property type="match status" value="1"/>
</dbReference>
<feature type="domain" description="Major facilitator superfamily (MFS) profile" evidence="8">
    <location>
        <begin position="30"/>
        <end position="442"/>
    </location>
</feature>
<feature type="transmembrane region" description="Helical" evidence="7">
    <location>
        <begin position="353"/>
        <end position="376"/>
    </location>
</feature>
<dbReference type="InterPro" id="IPR036259">
    <property type="entry name" value="MFS_trans_sf"/>
</dbReference>
<sequence length="477" mass="50576">MQDVTYAQVASVNAGARLDRLPICSFHWRILALIGAGMFLDAFDIYLAGGVLGAVLKEGWSTLELNAAFVTATFIGMTLGAWFSGILGDRYGRRFSYQINLAIFGLASLAAALAPSMQALIAARFVIGIGLGAEIVVGYATLTEFVPASSRGRWIGILAVITNFSLFASSMTGLWVIPSFGWRYMFGIVGVLALIVWFMRKSMPESPRWLAANGRADEAEKILAGIEAEAARKGPLPPVSAPQRAEDQGGSVWRLFAPPYLGRTLLGSLLHIVVGFSLYGFIGWLPTFMVKGGHSVVSSLGYTTFMSLGGPVGSLIGLALADAIGRKPSIVGSSIAAAAFGLAYPFMPDGAPLVAVGFLLVTAIYVMLATGFAMHVPELFPTRYRLRGTAICATAGRVTTALVQFAVIAIFAWKGLVGVLITLAGILLFQAVVFLIFGFETKGRGLEEVSGSSIEADSVASRRKIVGIDAERAADRI</sequence>
<evidence type="ECO:0000256" key="3">
    <source>
        <dbReference type="ARBA" id="ARBA00022448"/>
    </source>
</evidence>
<feature type="transmembrane region" description="Helical" evidence="7">
    <location>
        <begin position="302"/>
        <end position="321"/>
    </location>
</feature>
<dbReference type="GO" id="GO:0016020">
    <property type="term" value="C:membrane"/>
    <property type="evidence" value="ECO:0007669"/>
    <property type="project" value="UniProtKB-SubCell"/>
</dbReference>
<feature type="transmembrane region" description="Helical" evidence="7">
    <location>
        <begin position="67"/>
        <end position="87"/>
    </location>
</feature>
<dbReference type="Pfam" id="PF00083">
    <property type="entry name" value="Sugar_tr"/>
    <property type="match status" value="1"/>
</dbReference>
<dbReference type="EMBL" id="VKHP01000060">
    <property type="protein sequence ID" value="NEU97480.1"/>
    <property type="molecule type" value="Genomic_DNA"/>
</dbReference>
<dbReference type="InterPro" id="IPR005829">
    <property type="entry name" value="Sugar_transporter_CS"/>
</dbReference>
<dbReference type="SUPFAM" id="SSF103473">
    <property type="entry name" value="MFS general substrate transporter"/>
    <property type="match status" value="1"/>
</dbReference>
<dbReference type="PROSITE" id="PS00216">
    <property type="entry name" value="SUGAR_TRANSPORT_1"/>
    <property type="match status" value="1"/>
</dbReference>
<comment type="similarity">
    <text evidence="2">Belongs to the major facilitator superfamily. Sugar transporter (TC 2.A.1.1) family.</text>
</comment>
<feature type="transmembrane region" description="Helical" evidence="7">
    <location>
        <begin position="182"/>
        <end position="199"/>
    </location>
</feature>
<evidence type="ECO:0000256" key="1">
    <source>
        <dbReference type="ARBA" id="ARBA00004141"/>
    </source>
</evidence>
<comment type="caution">
    <text evidence="9">The sequence shown here is derived from an EMBL/GenBank/DDBJ whole genome shotgun (WGS) entry which is preliminary data.</text>
</comment>
<dbReference type="InterPro" id="IPR020846">
    <property type="entry name" value="MFS_dom"/>
</dbReference>
<evidence type="ECO:0000313" key="10">
    <source>
        <dbReference type="Proteomes" id="UP000468531"/>
    </source>
</evidence>
<feature type="transmembrane region" description="Helical" evidence="7">
    <location>
        <begin position="154"/>
        <end position="176"/>
    </location>
</feature>
<evidence type="ECO:0000259" key="8">
    <source>
        <dbReference type="PROSITE" id="PS50850"/>
    </source>
</evidence>
<keyword evidence="4 7" id="KW-0812">Transmembrane</keyword>
<proteinExistence type="inferred from homology"/>
<accession>A0A6P1BIN3</accession>
<dbReference type="Gene3D" id="1.20.1250.20">
    <property type="entry name" value="MFS general substrate transporter like domains"/>
    <property type="match status" value="1"/>
</dbReference>
<feature type="transmembrane region" description="Helical" evidence="7">
    <location>
        <begin position="328"/>
        <end position="347"/>
    </location>
</feature>
<protein>
    <submittedName>
        <fullName evidence="9">MFS transporter</fullName>
    </submittedName>
</protein>
<dbReference type="PANTHER" id="PTHR23511:SF34">
    <property type="entry name" value="SYNAPTIC VESICLE GLYCOPROTEIN 2"/>
    <property type="match status" value="1"/>
</dbReference>
<keyword evidence="5 7" id="KW-1133">Transmembrane helix</keyword>
<dbReference type="PANTHER" id="PTHR23511">
    <property type="entry name" value="SYNAPTIC VESICLE GLYCOPROTEIN 2"/>
    <property type="match status" value="1"/>
</dbReference>
<evidence type="ECO:0000313" key="9">
    <source>
        <dbReference type="EMBL" id="NEU97480.1"/>
    </source>
</evidence>
<feature type="transmembrane region" description="Helical" evidence="7">
    <location>
        <begin position="30"/>
        <end position="55"/>
    </location>
</feature>
<comment type="subcellular location">
    <subcellularLocation>
        <location evidence="1">Membrane</location>
        <topology evidence="1">Multi-pass membrane protein</topology>
    </subcellularLocation>
</comment>
<keyword evidence="10" id="KW-1185">Reference proteome</keyword>
<feature type="transmembrane region" description="Helical" evidence="7">
    <location>
        <begin position="419"/>
        <end position="439"/>
    </location>
</feature>
<feature type="transmembrane region" description="Helical" evidence="7">
    <location>
        <begin position="99"/>
        <end position="115"/>
    </location>
</feature>